<evidence type="ECO:0000256" key="2">
    <source>
        <dbReference type="ARBA" id="ARBA00022679"/>
    </source>
</evidence>
<evidence type="ECO:0000256" key="1">
    <source>
        <dbReference type="ARBA" id="ARBA00022603"/>
    </source>
</evidence>
<organism evidence="5 6">
    <name type="scientific">Methylomonas aurea</name>
    <dbReference type="NCBI Taxonomy" id="2952224"/>
    <lineage>
        <taxon>Bacteria</taxon>
        <taxon>Pseudomonadati</taxon>
        <taxon>Pseudomonadota</taxon>
        <taxon>Gammaproteobacteria</taxon>
        <taxon>Methylococcales</taxon>
        <taxon>Methylococcaceae</taxon>
        <taxon>Methylomonas</taxon>
    </lineage>
</organism>
<reference evidence="5 6" key="1">
    <citation type="submission" date="2022-07" db="EMBL/GenBank/DDBJ databases">
        <title>Methylomonas rivi sp. nov., Methylomonas rosea sp. nov., Methylomonas aureus sp. nov. and Methylomonas subterranea sp. nov., four novel methanotrophs isolated from a freshwater creek and the deep terrestrial subsurface.</title>
        <authorList>
            <person name="Abin C."/>
            <person name="Sankaranarayanan K."/>
            <person name="Garner C."/>
            <person name="Sindelar R."/>
            <person name="Kotary K."/>
            <person name="Garner R."/>
            <person name="Barclay S."/>
            <person name="Lawson P."/>
            <person name="Krumholz L."/>
        </authorList>
    </citation>
    <scope>NUCLEOTIDE SEQUENCE [LARGE SCALE GENOMIC DNA]</scope>
    <source>
        <strain evidence="5 6">SURF-1</strain>
    </source>
</reference>
<feature type="domain" description="Methyltransferase small" evidence="4">
    <location>
        <begin position="56"/>
        <end position="184"/>
    </location>
</feature>
<dbReference type="EMBL" id="JANIBM010000056">
    <property type="protein sequence ID" value="MCQ8183588.1"/>
    <property type="molecule type" value="Genomic_DNA"/>
</dbReference>
<dbReference type="Proteomes" id="UP001524569">
    <property type="component" value="Unassembled WGS sequence"/>
</dbReference>
<name>A0ABT1UP21_9GAMM</name>
<evidence type="ECO:0000256" key="3">
    <source>
        <dbReference type="ARBA" id="ARBA00022691"/>
    </source>
</evidence>
<evidence type="ECO:0000313" key="6">
    <source>
        <dbReference type="Proteomes" id="UP001524569"/>
    </source>
</evidence>
<protein>
    <submittedName>
        <fullName evidence="5">Methyltransferase</fullName>
    </submittedName>
</protein>
<dbReference type="InterPro" id="IPR046977">
    <property type="entry name" value="RsmC/RlmG"/>
</dbReference>
<evidence type="ECO:0000313" key="5">
    <source>
        <dbReference type="EMBL" id="MCQ8183588.1"/>
    </source>
</evidence>
<proteinExistence type="predicted"/>
<dbReference type="SUPFAM" id="SSF53335">
    <property type="entry name" value="S-adenosyl-L-methionine-dependent methyltransferases"/>
    <property type="match status" value="1"/>
</dbReference>
<dbReference type="GO" id="GO:0008168">
    <property type="term" value="F:methyltransferase activity"/>
    <property type="evidence" value="ECO:0007669"/>
    <property type="project" value="UniProtKB-KW"/>
</dbReference>
<keyword evidence="6" id="KW-1185">Reference proteome</keyword>
<keyword evidence="1 5" id="KW-0489">Methyltransferase</keyword>
<dbReference type="InterPro" id="IPR007848">
    <property type="entry name" value="Small_mtfrase_dom"/>
</dbReference>
<keyword evidence="2" id="KW-0808">Transferase</keyword>
<keyword evidence="3" id="KW-0949">S-adenosyl-L-methionine</keyword>
<accession>A0ABT1UP21</accession>
<evidence type="ECO:0000259" key="4">
    <source>
        <dbReference type="Pfam" id="PF05175"/>
    </source>
</evidence>
<dbReference type="Gene3D" id="3.40.50.150">
    <property type="entry name" value="Vaccinia Virus protein VP39"/>
    <property type="match status" value="1"/>
</dbReference>
<dbReference type="Pfam" id="PF05175">
    <property type="entry name" value="MTS"/>
    <property type="match status" value="1"/>
</dbReference>
<gene>
    <name evidence="5" type="ORF">NP603_20945</name>
</gene>
<sequence>MTLTSITIADREAELADYLARQPYLVEQDGITLNIAKNVFPSDFGLTSSFFGDFILQQKPAKSGLDMGCGSGYFAFILKKIGCEEVIGVDFNPDAVACARHNSGLNPEIAPSAFLHSDLFASVPAKRFGMIVFNFNYYPSNGTFGLNEDGGQQILRRFFREVPDYLEPNAQIFIPFSDFVGAEHDPKHVAPEFGFNVIAAAETHNHAGRHVIYQINQNQIDSPYAANIETQNTEL</sequence>
<dbReference type="RefSeq" id="WP_256612812.1">
    <property type="nucleotide sequence ID" value="NZ_JANIBM010000056.1"/>
</dbReference>
<dbReference type="PANTHER" id="PTHR47816:SF4">
    <property type="entry name" value="RIBOSOMAL RNA SMALL SUBUNIT METHYLTRANSFERASE C"/>
    <property type="match status" value="1"/>
</dbReference>
<dbReference type="PANTHER" id="PTHR47816">
    <property type="entry name" value="RIBOSOMAL RNA SMALL SUBUNIT METHYLTRANSFERASE C"/>
    <property type="match status" value="1"/>
</dbReference>
<dbReference type="CDD" id="cd02440">
    <property type="entry name" value="AdoMet_MTases"/>
    <property type="match status" value="1"/>
</dbReference>
<dbReference type="InterPro" id="IPR029063">
    <property type="entry name" value="SAM-dependent_MTases_sf"/>
</dbReference>
<dbReference type="GO" id="GO:0032259">
    <property type="term" value="P:methylation"/>
    <property type="evidence" value="ECO:0007669"/>
    <property type="project" value="UniProtKB-KW"/>
</dbReference>
<comment type="caution">
    <text evidence="5">The sequence shown here is derived from an EMBL/GenBank/DDBJ whole genome shotgun (WGS) entry which is preliminary data.</text>
</comment>